<keyword evidence="1" id="KW-0863">Zinc-finger</keyword>
<feature type="domain" description="CCHC-type" evidence="4">
    <location>
        <begin position="635"/>
        <end position="650"/>
    </location>
</feature>
<dbReference type="Gene3D" id="3.30.420.10">
    <property type="entry name" value="Ribonuclease H-like superfamily/Ribonuclease H"/>
    <property type="match status" value="1"/>
</dbReference>
<dbReference type="PANTHER" id="PTHR47331:SF5">
    <property type="entry name" value="RIBONUCLEASE H"/>
    <property type="match status" value="1"/>
</dbReference>
<keyword evidence="7" id="KW-1185">Reference proteome</keyword>
<feature type="domain" description="Integrase catalytic" evidence="5">
    <location>
        <begin position="1685"/>
        <end position="1875"/>
    </location>
</feature>
<gene>
    <name evidence="6" type="ORF">EXN66_Car018238</name>
</gene>
<dbReference type="PROSITE" id="PS50158">
    <property type="entry name" value="ZF_CCHC"/>
    <property type="match status" value="1"/>
</dbReference>
<reference evidence="6 7" key="1">
    <citation type="submission" date="2019-02" db="EMBL/GenBank/DDBJ databases">
        <title>Opniocepnalus argus genome.</title>
        <authorList>
            <person name="Zhou C."/>
            <person name="Xiao S."/>
        </authorList>
    </citation>
    <scope>NUCLEOTIDE SEQUENCE [LARGE SCALE GENOMIC DNA]</scope>
    <source>
        <strain evidence="6">OARG1902GOOAL</strain>
        <tissue evidence="6">Muscle</tissue>
    </source>
</reference>
<dbReference type="Proteomes" id="UP000503349">
    <property type="component" value="Chromosome 18"/>
</dbReference>
<accession>A0A6G1QIM6</accession>
<dbReference type="GO" id="GO:0015074">
    <property type="term" value="P:DNA integration"/>
    <property type="evidence" value="ECO:0007669"/>
    <property type="project" value="InterPro"/>
</dbReference>
<evidence type="ECO:0000259" key="4">
    <source>
        <dbReference type="PROSITE" id="PS50158"/>
    </source>
</evidence>
<dbReference type="CDD" id="cd01644">
    <property type="entry name" value="RT_pepA17"/>
    <property type="match status" value="1"/>
</dbReference>
<evidence type="ECO:0000313" key="7">
    <source>
        <dbReference type="Proteomes" id="UP000503349"/>
    </source>
</evidence>
<dbReference type="Pfam" id="PF18701">
    <property type="entry name" value="DUF5641"/>
    <property type="match status" value="1"/>
</dbReference>
<dbReference type="InterPro" id="IPR012337">
    <property type="entry name" value="RNaseH-like_sf"/>
</dbReference>
<evidence type="ECO:0008006" key="8">
    <source>
        <dbReference type="Google" id="ProtNLM"/>
    </source>
</evidence>
<name>A0A6G1QIM6_CHAAH</name>
<evidence type="ECO:0000256" key="2">
    <source>
        <dbReference type="SAM" id="Coils"/>
    </source>
</evidence>
<dbReference type="GO" id="GO:0008270">
    <property type="term" value="F:zinc ion binding"/>
    <property type="evidence" value="ECO:0007669"/>
    <property type="project" value="UniProtKB-KW"/>
</dbReference>
<evidence type="ECO:0000313" key="6">
    <source>
        <dbReference type="EMBL" id="KAF3702550.1"/>
    </source>
</evidence>
<evidence type="ECO:0000256" key="3">
    <source>
        <dbReference type="SAM" id="MobiDB-lite"/>
    </source>
</evidence>
<dbReference type="PROSITE" id="PS50994">
    <property type="entry name" value="INTEGRASE"/>
    <property type="match status" value="1"/>
</dbReference>
<feature type="compositionally biased region" description="Basic and acidic residues" evidence="3">
    <location>
        <begin position="72"/>
        <end position="81"/>
    </location>
</feature>
<dbReference type="SUPFAM" id="SSF56672">
    <property type="entry name" value="DNA/RNA polymerases"/>
    <property type="match status" value="1"/>
</dbReference>
<dbReference type="InterPro" id="IPR036397">
    <property type="entry name" value="RNaseH_sf"/>
</dbReference>
<dbReference type="InterPro" id="IPR041588">
    <property type="entry name" value="Integrase_H2C2"/>
</dbReference>
<organism evidence="6 7">
    <name type="scientific">Channa argus</name>
    <name type="common">Northern snakehead</name>
    <name type="synonym">Ophicephalus argus</name>
    <dbReference type="NCBI Taxonomy" id="215402"/>
    <lineage>
        <taxon>Eukaryota</taxon>
        <taxon>Metazoa</taxon>
        <taxon>Chordata</taxon>
        <taxon>Craniata</taxon>
        <taxon>Vertebrata</taxon>
        <taxon>Euteleostomi</taxon>
        <taxon>Actinopterygii</taxon>
        <taxon>Neopterygii</taxon>
        <taxon>Teleostei</taxon>
        <taxon>Neoteleostei</taxon>
        <taxon>Acanthomorphata</taxon>
        <taxon>Anabantaria</taxon>
        <taxon>Anabantiformes</taxon>
        <taxon>Channoidei</taxon>
        <taxon>Channidae</taxon>
        <taxon>Channa</taxon>
    </lineage>
</organism>
<sequence length="2004" mass="227925">MSVHEGNPQGCRPAKQMESLQVELSKLYEQLKSQADVGEKEKLESLISDIHAKIETHQTAMRETTSASSRTVEPRKSSRERKLTPKMMELKQQEISQMESKFIKLYESWKEQVRTTRIRLKDECSDHELGNMMDAVEDLETQVRDVYESIRSQSAPSTEIRRKMDSCTAVTTDIMGLLKVRMSEVGQDEFDAKAENTRLHMVLDREYAQSVFGTIISKSTVRSHHSSWSSAEQCITAKRAECAAQLAAKQAEIKMEEAIAAQRQELKRLENQRDLEVIAAKLKAYSETDSGESCDERTAACSELAGCPPAPDKETKGEQTFKNNNNEQTNNNNETSLIQAMHDTMVLTRLPAPEPSVFTGDPLKFFEWSTSFKALIERRCTNPADRLFYLQKYVSGEARSVLEGSFYRKDGEAYDQAWEMMNARYGHPFVIQRAFREKLNNWPKIGSRESVKLRQFTDFLIACSNAMPYVKGLQVLNDCEENQRMLQKLPDWLTSRWNRHVTKQLRQTEEYPDFKEFANFMAHEAEIACNPITSLHALKSMEEKSSRDIKRPKANAFITTVKASGKSSTVMKPCNAVESSLKDFNGSKKVNTSFSSFNPVTCMCCGESHSIHKCQTFTNQPTEDKRKFILENNLCFGCLRRGHISRDCKNKATCATCKKHHPTPLHEDRPAVTDTSTHVMQAEENMSSLSCCVEQGGGGSTSMIVPVWISSAATPETETLVYALLDTQSSNTFVDQEVCENIGACSEPVMLKLTTMMGKDSIVQSERVSGLRVKGFSSQSFINLPPAYTRDFIPLERSHIPTPETAKRWKHLNAIAQEIPELMDCKVGLLIGYDCSRALAPRQVITGRDDEPYAIKTDLGWSIVGSSPWVAKSTEVTGLCHRVSVKELPPLTPATVIRALESDFKDTNSGEKSISQDDIQFMQLLNERIHQNTEGHLEMPLPFKTRPQLPENRHLALVRLKYLKRKLEKNSKFKEDYVKFMEGVFKDGDAERADNQPKAGNVWYIPHQGVYHPRKPDKIRVVFDCSAKYEGTALNDHLLTGPDLTNGLTGVLCRFRKHPIAVICDVEKMFHRFHVSQEDREYFRFLWWENGDTSLEPKEYRMKVHLFGAASSPGCANYGMKYLASQNEKEYPAAANFIRKNFYVDDGLISVDSVNTAIHLVREAQSVCAKGKLHLHKFISNNRAVLETIPDSKRAGEIHDVGLNYDEYPGQTVLGIKWNVTSDTFSFKVNLDEKPATRRGILSTVASVFDPLGFLAPFLLLGKKILQEMCQRGIGWDEPLCKELKPQWESWLQDLKNLQQLQVPRCLVPFESSKIQRIELHHFSDASSLGYGQCSYIRVVSEDKVHCSLVIGKARVAPTKVVTIPRLELTAAVVSAVISSMLKEELELKIDQEYFWTDSRVVLGYINNEARRFHVFVANRVQRIRETTNPAQWYYVDTDQNPADHASRGLKVDELISSNWFTGPKFLWEREIVTQKSTPELLVGDPEVRTIQALQTRAVKEESFIDRFKLFTKWPTALNVVARIQQLVKRLKTAEPITVEDRRKASLVLVKLAQKDAFKEEMQILSKNQGRLPHSNKLFQLDPVLQGGILRVGGRLKRASLPLDLRHPIILPKDGVITRLILDYFHGKTQHQGRGQTLNELRANGYWIVGGSKVVTNYLRQCVACRRARRPTETQRMADLPANRVDPSPPFSYCGMDCFGPLYTKQGRKEYKRYGLIFTCLSSRAVHIEMLEDLTTDAFINALRCFIAIRGTVRQIRSDQGTNFVGAKNELAKALKEVDKDILSTYMAERQCDFIMNAPDASHMGGVWERQIRTVRSVLSWALSQSAGRLDDACLRTFLYEGMSIVNSRPLTTDNLNDPKSLEPLTPNLLLTMKTSVALPPPGKFVAEDLYARKRWRRVQYLAEQFWSRWRKEYLVNLTLRQRWHSPRRNVKIGDIVIVKEEGVPRNEWKLGRVLDARMEEDGLVRKATVQIGNRELGEDGQRLVNPSVLERPIHKLVVLVENN</sequence>
<keyword evidence="1" id="KW-0479">Metal-binding</keyword>
<feature type="compositionally biased region" description="Polar residues" evidence="3">
    <location>
        <begin position="58"/>
        <end position="71"/>
    </location>
</feature>
<dbReference type="Pfam" id="PF03564">
    <property type="entry name" value="DUF1759"/>
    <property type="match status" value="1"/>
</dbReference>
<dbReference type="Pfam" id="PF17921">
    <property type="entry name" value="Integrase_H2C2"/>
    <property type="match status" value="1"/>
</dbReference>
<dbReference type="InterPro" id="IPR040676">
    <property type="entry name" value="DUF5641"/>
</dbReference>
<dbReference type="InterPro" id="IPR008042">
    <property type="entry name" value="Retrotrans_Pao"/>
</dbReference>
<evidence type="ECO:0000259" key="5">
    <source>
        <dbReference type="PROSITE" id="PS50994"/>
    </source>
</evidence>
<protein>
    <recommendedName>
        <fullName evidence="8">Integrase catalytic domain-containing protein</fullName>
    </recommendedName>
</protein>
<dbReference type="SUPFAM" id="SSF53098">
    <property type="entry name" value="Ribonuclease H-like"/>
    <property type="match status" value="1"/>
</dbReference>
<dbReference type="Pfam" id="PF05380">
    <property type="entry name" value="Peptidase_A17"/>
    <property type="match status" value="1"/>
</dbReference>
<dbReference type="InterPro" id="IPR043502">
    <property type="entry name" value="DNA/RNA_pol_sf"/>
</dbReference>
<dbReference type="InterPro" id="IPR005312">
    <property type="entry name" value="DUF1759"/>
</dbReference>
<dbReference type="InterPro" id="IPR001584">
    <property type="entry name" value="Integrase_cat-core"/>
</dbReference>
<keyword evidence="2" id="KW-0175">Coiled coil</keyword>
<feature type="coiled-coil region" evidence="2">
    <location>
        <begin position="252"/>
        <end position="279"/>
    </location>
</feature>
<dbReference type="SMART" id="SM00343">
    <property type="entry name" value="ZnF_C2HC"/>
    <property type="match status" value="1"/>
</dbReference>
<keyword evidence="1" id="KW-0862">Zinc</keyword>
<evidence type="ECO:0000256" key="1">
    <source>
        <dbReference type="PROSITE-ProRule" id="PRU00047"/>
    </source>
</evidence>
<proteinExistence type="predicted"/>
<dbReference type="GO" id="GO:0003676">
    <property type="term" value="F:nucleic acid binding"/>
    <property type="evidence" value="ECO:0007669"/>
    <property type="project" value="InterPro"/>
</dbReference>
<reference evidence="7" key="2">
    <citation type="submission" date="2019-02" db="EMBL/GenBank/DDBJ databases">
        <title>Opniocepnalus argus Var Kimnra genome.</title>
        <authorList>
            <person name="Zhou C."/>
            <person name="Xiao S."/>
        </authorList>
    </citation>
    <scope>NUCLEOTIDE SEQUENCE [LARGE SCALE GENOMIC DNA]</scope>
</reference>
<dbReference type="InterPro" id="IPR001878">
    <property type="entry name" value="Znf_CCHC"/>
</dbReference>
<dbReference type="EMBL" id="CM015729">
    <property type="protein sequence ID" value="KAF3702550.1"/>
    <property type="molecule type" value="Genomic_DNA"/>
</dbReference>
<feature type="region of interest" description="Disordered" evidence="3">
    <location>
        <begin position="58"/>
        <end position="81"/>
    </location>
</feature>
<dbReference type="PANTHER" id="PTHR47331">
    <property type="entry name" value="PHD-TYPE DOMAIN-CONTAINING PROTEIN"/>
    <property type="match status" value="1"/>
</dbReference>